<feature type="region of interest" description="Disordered" evidence="1">
    <location>
        <begin position="65"/>
        <end position="141"/>
    </location>
</feature>
<name>A0A8D0GLN0_SPHPU</name>
<feature type="compositionally biased region" description="Low complexity" evidence="1">
    <location>
        <begin position="65"/>
        <end position="88"/>
    </location>
</feature>
<feature type="transmembrane region" description="Helical" evidence="2">
    <location>
        <begin position="25"/>
        <end position="45"/>
    </location>
</feature>
<reference evidence="3" key="1">
    <citation type="submission" date="2025-08" db="UniProtKB">
        <authorList>
            <consortium name="Ensembl"/>
        </authorList>
    </citation>
    <scope>IDENTIFICATION</scope>
</reference>
<keyword evidence="2" id="KW-1133">Transmembrane helix</keyword>
<keyword evidence="4" id="KW-1185">Reference proteome</keyword>
<protein>
    <submittedName>
        <fullName evidence="3">Uncharacterized protein</fullName>
    </submittedName>
</protein>
<evidence type="ECO:0000256" key="2">
    <source>
        <dbReference type="SAM" id="Phobius"/>
    </source>
</evidence>
<accession>A0A8D0GLN0</accession>
<evidence type="ECO:0000313" key="4">
    <source>
        <dbReference type="Proteomes" id="UP000694392"/>
    </source>
</evidence>
<reference evidence="3" key="2">
    <citation type="submission" date="2025-09" db="UniProtKB">
        <authorList>
            <consortium name="Ensembl"/>
        </authorList>
    </citation>
    <scope>IDENTIFICATION</scope>
</reference>
<proteinExistence type="predicted"/>
<evidence type="ECO:0000313" key="3">
    <source>
        <dbReference type="Ensembl" id="ENSSPUP00000006717.1"/>
    </source>
</evidence>
<dbReference type="GeneTree" id="ENSGT00600000085465"/>
<keyword evidence="2" id="KW-0472">Membrane</keyword>
<keyword evidence="2" id="KW-0812">Transmembrane</keyword>
<sequence length="197" mass="21679">MLLLRKLPGMPGWPAALGLRLPQKFLFLLFLSGLLTLCFGALFLLPDSSRFKRLFLPRRTTTTTAAADLPRSPQAAAAEPHRASPAASQLHHHRGKLSSPPGMDAPPAQTAASAGGNKQQVQPGEGAAEEETDGAPAAARTRAPFRFDYERFHRSLRHPVLGTPGSEEPETCARRLKIKELFSLKPRRNTTAFRWRR</sequence>
<organism evidence="3 4">
    <name type="scientific">Sphenodon punctatus</name>
    <name type="common">Tuatara</name>
    <name type="synonym">Hatteria punctata</name>
    <dbReference type="NCBI Taxonomy" id="8508"/>
    <lineage>
        <taxon>Eukaryota</taxon>
        <taxon>Metazoa</taxon>
        <taxon>Chordata</taxon>
        <taxon>Craniata</taxon>
        <taxon>Vertebrata</taxon>
        <taxon>Euteleostomi</taxon>
        <taxon>Lepidosauria</taxon>
        <taxon>Sphenodontia</taxon>
        <taxon>Sphenodontidae</taxon>
        <taxon>Sphenodon</taxon>
    </lineage>
</organism>
<dbReference type="Proteomes" id="UP000694392">
    <property type="component" value="Unplaced"/>
</dbReference>
<dbReference type="AlphaFoldDB" id="A0A8D0GLN0"/>
<feature type="compositionally biased region" description="Polar residues" evidence="1">
    <location>
        <begin position="110"/>
        <end position="122"/>
    </location>
</feature>
<dbReference type="Ensembl" id="ENSSPUT00000007143.1">
    <property type="protein sequence ID" value="ENSSPUP00000006717.1"/>
    <property type="gene ID" value="ENSSPUG00000005176.1"/>
</dbReference>
<evidence type="ECO:0000256" key="1">
    <source>
        <dbReference type="SAM" id="MobiDB-lite"/>
    </source>
</evidence>